<dbReference type="Proteomes" id="UP000198756">
    <property type="component" value="Unassembled WGS sequence"/>
</dbReference>
<dbReference type="OrthoDB" id="9804707at2"/>
<comment type="pathway">
    <text evidence="4 16">Cofactor biosynthesis; coenzyme A biosynthesis; CoA from (R)-pantothenate: step 1/5.</text>
</comment>
<dbReference type="GO" id="GO:0004594">
    <property type="term" value="F:pantothenate kinase activity"/>
    <property type="evidence" value="ECO:0007669"/>
    <property type="project" value="UniProtKB-UniRule"/>
</dbReference>
<evidence type="ECO:0000256" key="12">
    <source>
        <dbReference type="ARBA" id="ARBA00022958"/>
    </source>
</evidence>
<evidence type="ECO:0000256" key="5">
    <source>
        <dbReference type="ARBA" id="ARBA00011738"/>
    </source>
</evidence>
<comment type="catalytic activity">
    <reaction evidence="1 16">
        <text>(R)-pantothenate + ATP = (R)-4'-phosphopantothenate + ADP + H(+)</text>
        <dbReference type="Rhea" id="RHEA:16373"/>
        <dbReference type="ChEBI" id="CHEBI:10986"/>
        <dbReference type="ChEBI" id="CHEBI:15378"/>
        <dbReference type="ChEBI" id="CHEBI:29032"/>
        <dbReference type="ChEBI" id="CHEBI:30616"/>
        <dbReference type="ChEBI" id="CHEBI:456216"/>
        <dbReference type="EC" id="2.7.1.33"/>
    </reaction>
</comment>
<evidence type="ECO:0000256" key="1">
    <source>
        <dbReference type="ARBA" id="ARBA00001206"/>
    </source>
</evidence>
<feature type="binding site" evidence="16">
    <location>
        <begin position="89"/>
        <end position="92"/>
    </location>
    <ligand>
        <name>substrate</name>
    </ligand>
</feature>
<reference evidence="18" key="1">
    <citation type="submission" date="2016-10" db="EMBL/GenBank/DDBJ databases">
        <authorList>
            <person name="Varghese N."/>
            <person name="Submissions S."/>
        </authorList>
    </citation>
    <scope>NUCLEOTIDE SEQUENCE [LARGE SCALE GENOMIC DNA]</scope>
    <source>
        <strain evidence="18">DSM 22703</strain>
    </source>
</reference>
<evidence type="ECO:0000256" key="14">
    <source>
        <dbReference type="ARBA" id="ARBA00038036"/>
    </source>
</evidence>
<feature type="binding site" evidence="16">
    <location>
        <position position="82"/>
    </location>
    <ligand>
        <name>substrate</name>
    </ligand>
</feature>
<dbReference type="GO" id="GO:0015937">
    <property type="term" value="P:coenzyme A biosynthetic process"/>
    <property type="evidence" value="ECO:0007669"/>
    <property type="project" value="UniProtKB-UniRule"/>
</dbReference>
<dbReference type="InterPro" id="IPR043129">
    <property type="entry name" value="ATPase_NBD"/>
</dbReference>
<keyword evidence="11 16" id="KW-0067">ATP-binding</keyword>
<dbReference type="HAMAP" id="MF_01274">
    <property type="entry name" value="Pantothen_kinase_3"/>
    <property type="match status" value="1"/>
</dbReference>
<evidence type="ECO:0000256" key="8">
    <source>
        <dbReference type="ARBA" id="ARBA00022679"/>
    </source>
</evidence>
<organism evidence="17 18">
    <name type="scientific">Algoriphagus alkaliphilus</name>
    <dbReference type="NCBI Taxonomy" id="279824"/>
    <lineage>
        <taxon>Bacteria</taxon>
        <taxon>Pseudomonadati</taxon>
        <taxon>Bacteroidota</taxon>
        <taxon>Cytophagia</taxon>
        <taxon>Cytophagales</taxon>
        <taxon>Cyclobacteriaceae</taxon>
        <taxon>Algoriphagus</taxon>
    </lineage>
</organism>
<feature type="binding site" evidence="16">
    <location>
        <position position="168"/>
    </location>
    <ligand>
        <name>substrate</name>
    </ligand>
</feature>
<dbReference type="NCBIfam" id="TIGR00671">
    <property type="entry name" value="baf"/>
    <property type="match status" value="1"/>
</dbReference>
<comment type="cofactor">
    <cofactor evidence="16">
        <name>NH4(+)</name>
        <dbReference type="ChEBI" id="CHEBI:28938"/>
    </cofactor>
    <cofactor evidence="16">
        <name>K(+)</name>
        <dbReference type="ChEBI" id="CHEBI:29103"/>
    </cofactor>
    <text evidence="16">A monovalent cation. Ammonium or potassium.</text>
</comment>
<evidence type="ECO:0000256" key="16">
    <source>
        <dbReference type="HAMAP-Rule" id="MF_01274"/>
    </source>
</evidence>
<dbReference type="PANTHER" id="PTHR34265">
    <property type="entry name" value="TYPE III PANTOTHENATE KINASE"/>
    <property type="match status" value="1"/>
</dbReference>
<evidence type="ECO:0000256" key="7">
    <source>
        <dbReference type="ARBA" id="ARBA00022490"/>
    </source>
</evidence>
<evidence type="ECO:0000256" key="9">
    <source>
        <dbReference type="ARBA" id="ARBA00022741"/>
    </source>
</evidence>
<sequence length="238" mass="25962">MRNLVIDIGNSRIKSALFEGNELIGDHSFIDLDSALSFWRTMEFGSCLVSSVSVSAEELAEKFPFPFHFLSYGTVLPILNGYATPKTLGLDRIAAAVGAWDLAGRKPVLAIDLGSCITFEFVDELAIYRGGAISPGLQMRAKAMNSFTARLPLVDLNNKPENLTGDSTITCMQAGIWYGVEFELTGQIAAYRLKIPEIKVYICGGDSVSFESLAKDHIFVVPNLVLHGLNSILNHNVD</sequence>
<dbReference type="EMBL" id="FMXE01000002">
    <property type="protein sequence ID" value="SDA37479.1"/>
    <property type="molecule type" value="Genomic_DNA"/>
</dbReference>
<evidence type="ECO:0000256" key="6">
    <source>
        <dbReference type="ARBA" id="ARBA00012102"/>
    </source>
</evidence>
<keyword evidence="18" id="KW-1185">Reference proteome</keyword>
<dbReference type="PANTHER" id="PTHR34265:SF1">
    <property type="entry name" value="TYPE III PANTOTHENATE KINASE"/>
    <property type="match status" value="1"/>
</dbReference>
<evidence type="ECO:0000256" key="3">
    <source>
        <dbReference type="ARBA" id="ARBA00004496"/>
    </source>
</evidence>
<keyword evidence="7 16" id="KW-0963">Cytoplasm</keyword>
<gene>
    <name evidence="16" type="primary">coaX</name>
    <name evidence="17" type="ORF">SAMN03080617_00069</name>
</gene>
<keyword evidence="16" id="KW-0479">Metal-binding</keyword>
<keyword evidence="10 16" id="KW-0418">Kinase</keyword>
<dbReference type="GO" id="GO:0005737">
    <property type="term" value="C:cytoplasm"/>
    <property type="evidence" value="ECO:0007669"/>
    <property type="project" value="UniProtKB-SubCell"/>
</dbReference>
<keyword evidence="8 16" id="KW-0808">Transferase</keyword>
<dbReference type="InterPro" id="IPR004619">
    <property type="entry name" value="Type_III_PanK"/>
</dbReference>
<feature type="binding site" evidence="16">
    <location>
        <position position="112"/>
    </location>
    <ligand>
        <name>K(+)</name>
        <dbReference type="ChEBI" id="CHEBI:29103"/>
    </ligand>
</feature>
<accession>A0A1G5UV72</accession>
<keyword evidence="12 16" id="KW-0630">Potassium</keyword>
<comment type="subcellular location">
    <subcellularLocation>
        <location evidence="3 16">Cytoplasm</location>
    </subcellularLocation>
</comment>
<evidence type="ECO:0000313" key="17">
    <source>
        <dbReference type="EMBL" id="SDA37479.1"/>
    </source>
</evidence>
<feature type="binding site" evidence="16">
    <location>
        <begin position="7"/>
        <end position="14"/>
    </location>
    <ligand>
        <name>ATP</name>
        <dbReference type="ChEBI" id="CHEBI:30616"/>
    </ligand>
</feature>
<evidence type="ECO:0000256" key="2">
    <source>
        <dbReference type="ARBA" id="ARBA00001958"/>
    </source>
</evidence>
<dbReference type="EC" id="2.7.1.33" evidence="6 16"/>
<comment type="function">
    <text evidence="16">Catalyzes the phosphorylation of pantothenate (Pan), the first step in CoA biosynthesis.</text>
</comment>
<evidence type="ECO:0000256" key="10">
    <source>
        <dbReference type="ARBA" id="ARBA00022777"/>
    </source>
</evidence>
<dbReference type="Gene3D" id="3.30.420.40">
    <property type="match status" value="1"/>
</dbReference>
<dbReference type="GO" id="GO:0046872">
    <property type="term" value="F:metal ion binding"/>
    <property type="evidence" value="ECO:0007669"/>
    <property type="project" value="UniProtKB-KW"/>
</dbReference>
<feature type="binding site" evidence="16">
    <location>
        <position position="115"/>
    </location>
    <ligand>
        <name>ATP</name>
        <dbReference type="ChEBI" id="CHEBI:30616"/>
    </ligand>
</feature>
<keyword evidence="9 16" id="KW-0547">Nucleotide-binding</keyword>
<evidence type="ECO:0000256" key="4">
    <source>
        <dbReference type="ARBA" id="ARBA00005225"/>
    </source>
</evidence>
<comment type="similarity">
    <text evidence="14 16">Belongs to the type III pantothenate kinase family.</text>
</comment>
<evidence type="ECO:0000256" key="13">
    <source>
        <dbReference type="ARBA" id="ARBA00022993"/>
    </source>
</evidence>
<dbReference type="RefSeq" id="WP_092727966.1">
    <property type="nucleotide sequence ID" value="NZ_FMXE01000002.1"/>
</dbReference>
<name>A0A1G5UV72_9BACT</name>
<dbReference type="GO" id="GO:0005524">
    <property type="term" value="F:ATP binding"/>
    <property type="evidence" value="ECO:0007669"/>
    <property type="project" value="UniProtKB-UniRule"/>
</dbReference>
<dbReference type="SUPFAM" id="SSF53067">
    <property type="entry name" value="Actin-like ATPase domain"/>
    <property type="match status" value="2"/>
</dbReference>
<feature type="active site" description="Proton acceptor" evidence="16">
    <location>
        <position position="91"/>
    </location>
</feature>
<dbReference type="CDD" id="cd24015">
    <property type="entry name" value="ASKHA_NBD_PanK-III"/>
    <property type="match status" value="1"/>
</dbReference>
<evidence type="ECO:0000256" key="15">
    <source>
        <dbReference type="ARBA" id="ARBA00040883"/>
    </source>
</evidence>
<dbReference type="Pfam" id="PF03309">
    <property type="entry name" value="Pan_kinase"/>
    <property type="match status" value="1"/>
</dbReference>
<comment type="subunit">
    <text evidence="5 16">Homodimer.</text>
</comment>
<proteinExistence type="inferred from homology"/>
<comment type="cofactor">
    <cofactor evidence="2">
        <name>K(+)</name>
        <dbReference type="ChEBI" id="CHEBI:29103"/>
    </cofactor>
</comment>
<evidence type="ECO:0000313" key="18">
    <source>
        <dbReference type="Proteomes" id="UP000198756"/>
    </source>
</evidence>
<dbReference type="STRING" id="279824.SAMN03080617_00069"/>
<dbReference type="AlphaFoldDB" id="A0A1G5UV72"/>
<keyword evidence="13 16" id="KW-0173">Coenzyme A biosynthesis</keyword>
<evidence type="ECO:0000256" key="11">
    <source>
        <dbReference type="ARBA" id="ARBA00022840"/>
    </source>
</evidence>
<dbReference type="UniPathway" id="UPA00241">
    <property type="reaction ID" value="UER00352"/>
</dbReference>
<protein>
    <recommendedName>
        <fullName evidence="15 16">Type III pantothenate kinase</fullName>
        <ecNumber evidence="6 16">2.7.1.33</ecNumber>
    </recommendedName>
    <alternativeName>
        <fullName evidence="16">PanK-III</fullName>
    </alternativeName>
    <alternativeName>
        <fullName evidence="16">Pantothenic acid kinase</fullName>
    </alternativeName>
</protein>